<evidence type="ECO:0000256" key="3">
    <source>
        <dbReference type="ARBA" id="ARBA00014701"/>
    </source>
</evidence>
<evidence type="ECO:0000256" key="5">
    <source>
        <dbReference type="ARBA" id="ARBA00022741"/>
    </source>
</evidence>
<dbReference type="GO" id="GO:0005524">
    <property type="term" value="F:ATP binding"/>
    <property type="evidence" value="ECO:0007669"/>
    <property type="project" value="UniProtKB-KW"/>
</dbReference>
<dbReference type="EMBL" id="OBQK01000001">
    <property type="protein sequence ID" value="SOC51667.1"/>
    <property type="molecule type" value="Genomic_DNA"/>
</dbReference>
<evidence type="ECO:0000256" key="2">
    <source>
        <dbReference type="ARBA" id="ARBA00012323"/>
    </source>
</evidence>
<reference evidence="10" key="1">
    <citation type="submission" date="2017-08" db="EMBL/GenBank/DDBJ databases">
        <authorList>
            <person name="Varghese N."/>
            <person name="Submissions S."/>
        </authorList>
    </citation>
    <scope>NUCLEOTIDE SEQUENCE [LARGE SCALE GENOMIC DNA]</scope>
    <source>
        <strain evidence="10">USBA17B2</strain>
    </source>
</reference>
<dbReference type="InterPro" id="IPR049874">
    <property type="entry name" value="ROK_cs"/>
</dbReference>
<name>A0A285VCH5_9MICO</name>
<dbReference type="Proteomes" id="UP000219688">
    <property type="component" value="Unassembled WGS sequence"/>
</dbReference>
<dbReference type="InterPro" id="IPR004654">
    <property type="entry name" value="ROK_glcA"/>
</dbReference>
<evidence type="ECO:0000313" key="10">
    <source>
        <dbReference type="Proteomes" id="UP000219688"/>
    </source>
</evidence>
<dbReference type="RefSeq" id="WP_097186478.1">
    <property type="nucleotide sequence ID" value="NZ_OBQK01000001.1"/>
</dbReference>
<dbReference type="GO" id="GO:0005737">
    <property type="term" value="C:cytoplasm"/>
    <property type="evidence" value="ECO:0007669"/>
    <property type="project" value="InterPro"/>
</dbReference>
<gene>
    <name evidence="9" type="ORF">SAMN05421879_101270</name>
</gene>
<protein>
    <recommendedName>
        <fullName evidence="3">Glucokinase</fullName>
        <ecNumber evidence="2">2.7.1.2</ecNumber>
    </recommendedName>
    <alternativeName>
        <fullName evidence="8">Glucose kinase</fullName>
    </alternativeName>
</protein>
<organism evidence="9 10">
    <name type="scientific">Ornithinimicrobium cerasi</name>
    <dbReference type="NCBI Taxonomy" id="2248773"/>
    <lineage>
        <taxon>Bacteria</taxon>
        <taxon>Bacillati</taxon>
        <taxon>Actinomycetota</taxon>
        <taxon>Actinomycetes</taxon>
        <taxon>Micrococcales</taxon>
        <taxon>Ornithinimicrobiaceae</taxon>
        <taxon>Ornithinimicrobium</taxon>
    </lineage>
</organism>
<dbReference type="AlphaFoldDB" id="A0A285VCH5"/>
<evidence type="ECO:0000256" key="8">
    <source>
        <dbReference type="ARBA" id="ARBA00032386"/>
    </source>
</evidence>
<dbReference type="GO" id="GO:0006096">
    <property type="term" value="P:glycolytic process"/>
    <property type="evidence" value="ECO:0007669"/>
    <property type="project" value="InterPro"/>
</dbReference>
<keyword evidence="10" id="KW-1185">Reference proteome</keyword>
<dbReference type="EC" id="2.7.1.2" evidence="2"/>
<dbReference type="PANTHER" id="PTHR18964">
    <property type="entry name" value="ROK (REPRESSOR, ORF, KINASE) FAMILY"/>
    <property type="match status" value="1"/>
</dbReference>
<evidence type="ECO:0000256" key="6">
    <source>
        <dbReference type="ARBA" id="ARBA00022777"/>
    </source>
</evidence>
<evidence type="ECO:0000313" key="9">
    <source>
        <dbReference type="EMBL" id="SOC51667.1"/>
    </source>
</evidence>
<keyword evidence="6 9" id="KW-0418">Kinase</keyword>
<comment type="similarity">
    <text evidence="1">Belongs to the ROK (NagC/XylR) family.</text>
</comment>
<evidence type="ECO:0000256" key="4">
    <source>
        <dbReference type="ARBA" id="ARBA00022679"/>
    </source>
</evidence>
<dbReference type="Pfam" id="PF00480">
    <property type="entry name" value="ROK"/>
    <property type="match status" value="1"/>
</dbReference>
<proteinExistence type="inferred from homology"/>
<dbReference type="InterPro" id="IPR043129">
    <property type="entry name" value="ATPase_NBD"/>
</dbReference>
<keyword evidence="5" id="KW-0547">Nucleotide-binding</keyword>
<evidence type="ECO:0000256" key="7">
    <source>
        <dbReference type="ARBA" id="ARBA00022840"/>
    </source>
</evidence>
<keyword evidence="7" id="KW-0067">ATP-binding</keyword>
<dbReference type="NCBIfam" id="TIGR00744">
    <property type="entry name" value="ROK_glcA_fam"/>
    <property type="match status" value="1"/>
</dbReference>
<keyword evidence="4" id="KW-0808">Transferase</keyword>
<dbReference type="Gene3D" id="3.30.420.40">
    <property type="match status" value="2"/>
</dbReference>
<dbReference type="InterPro" id="IPR000600">
    <property type="entry name" value="ROK"/>
</dbReference>
<sequence>MSLCLGVDIGGTKIAASAVAPDGTILARARRESPAQDADRIERTVADLVEELTAQVSGSGEQVVAVGVACAGFIDRHGESVVFAPNLAWRDEPVKAHLEALTGLPVTVENDANAAAWGEYRFGAGRGVHDLLLVTLGTGVGGGIVTDGHLVRGAHGFGAEVGHLRVVPDGLRCGCGNTGCWEMYASGSALVREARAVVAGGGAHAAYLAGLCGDDPEELDGVMVTEAARAGDPAAVEVLETVGRWTGEGLASLAAVLDPGCVVVGGGVSQAGDLVLGPAREAFARHLTGRGHRPTPPVVVAELGNDAGMVGAADLAARAVGAGPSGR</sequence>
<dbReference type="GO" id="GO:0004340">
    <property type="term" value="F:glucokinase activity"/>
    <property type="evidence" value="ECO:0007669"/>
    <property type="project" value="UniProtKB-EC"/>
</dbReference>
<dbReference type="PANTHER" id="PTHR18964:SF173">
    <property type="entry name" value="GLUCOKINASE"/>
    <property type="match status" value="1"/>
</dbReference>
<dbReference type="SUPFAM" id="SSF53067">
    <property type="entry name" value="Actin-like ATPase domain"/>
    <property type="match status" value="1"/>
</dbReference>
<evidence type="ECO:0000256" key="1">
    <source>
        <dbReference type="ARBA" id="ARBA00006479"/>
    </source>
</evidence>
<dbReference type="PROSITE" id="PS01125">
    <property type="entry name" value="ROK"/>
    <property type="match status" value="1"/>
</dbReference>
<accession>A0A285VCH5</accession>